<proteinExistence type="predicted"/>
<comment type="caution">
    <text evidence="1">The sequence shown here is derived from an EMBL/GenBank/DDBJ whole genome shotgun (WGS) entry which is preliminary data.</text>
</comment>
<feature type="non-terminal residue" evidence="1">
    <location>
        <position position="1"/>
    </location>
</feature>
<sequence>FSLYDIVSENLKLLKEIEKEIERIKPDYSSTEKINSAQEFF</sequence>
<dbReference type="Proteomes" id="UP000789702">
    <property type="component" value="Unassembled WGS sequence"/>
</dbReference>
<keyword evidence="2" id="KW-1185">Reference proteome</keyword>
<dbReference type="EMBL" id="CAJVPU010012027">
    <property type="protein sequence ID" value="CAG8619822.1"/>
    <property type="molecule type" value="Genomic_DNA"/>
</dbReference>
<organism evidence="1 2">
    <name type="scientific">Dentiscutata heterogama</name>
    <dbReference type="NCBI Taxonomy" id="1316150"/>
    <lineage>
        <taxon>Eukaryota</taxon>
        <taxon>Fungi</taxon>
        <taxon>Fungi incertae sedis</taxon>
        <taxon>Mucoromycota</taxon>
        <taxon>Glomeromycotina</taxon>
        <taxon>Glomeromycetes</taxon>
        <taxon>Diversisporales</taxon>
        <taxon>Gigasporaceae</taxon>
        <taxon>Dentiscutata</taxon>
    </lineage>
</organism>
<gene>
    <name evidence="1" type="ORF">DHETER_LOCUS7970</name>
</gene>
<accession>A0ACA9MY82</accession>
<name>A0ACA9MY82_9GLOM</name>
<evidence type="ECO:0000313" key="2">
    <source>
        <dbReference type="Proteomes" id="UP000789702"/>
    </source>
</evidence>
<evidence type="ECO:0000313" key="1">
    <source>
        <dbReference type="EMBL" id="CAG8619822.1"/>
    </source>
</evidence>
<reference evidence="1" key="1">
    <citation type="submission" date="2021-06" db="EMBL/GenBank/DDBJ databases">
        <authorList>
            <person name="Kallberg Y."/>
            <person name="Tangrot J."/>
            <person name="Rosling A."/>
        </authorList>
    </citation>
    <scope>NUCLEOTIDE SEQUENCE</scope>
    <source>
        <strain evidence="1">IL203A</strain>
    </source>
</reference>
<protein>
    <submittedName>
        <fullName evidence="1">5172_t:CDS:1</fullName>
    </submittedName>
</protein>